<comment type="caution">
    <text evidence="2">The sequence shown here is derived from an EMBL/GenBank/DDBJ whole genome shotgun (WGS) entry which is preliminary data.</text>
</comment>
<keyword evidence="1" id="KW-0472">Membrane</keyword>
<dbReference type="EMBL" id="JAFBFI010000018">
    <property type="protein sequence ID" value="MBM7694106.1"/>
    <property type="molecule type" value="Genomic_DNA"/>
</dbReference>
<organism evidence="2 3">
    <name type="scientific">Peribacillus deserti</name>
    <dbReference type="NCBI Taxonomy" id="673318"/>
    <lineage>
        <taxon>Bacteria</taxon>
        <taxon>Bacillati</taxon>
        <taxon>Bacillota</taxon>
        <taxon>Bacilli</taxon>
        <taxon>Bacillales</taxon>
        <taxon>Bacillaceae</taxon>
        <taxon>Peribacillus</taxon>
    </lineage>
</organism>
<proteinExistence type="predicted"/>
<evidence type="ECO:0000313" key="3">
    <source>
        <dbReference type="Proteomes" id="UP000823486"/>
    </source>
</evidence>
<feature type="transmembrane region" description="Helical" evidence="1">
    <location>
        <begin position="31"/>
        <end position="49"/>
    </location>
</feature>
<name>A0ABS2QPB8_9BACI</name>
<reference evidence="2 3" key="1">
    <citation type="submission" date="2021-01" db="EMBL/GenBank/DDBJ databases">
        <title>Genomic Encyclopedia of Type Strains, Phase IV (KMG-IV): sequencing the most valuable type-strain genomes for metagenomic binning, comparative biology and taxonomic classification.</title>
        <authorList>
            <person name="Goeker M."/>
        </authorList>
    </citation>
    <scope>NUCLEOTIDE SEQUENCE [LARGE SCALE GENOMIC DNA]</scope>
    <source>
        <strain evidence="2 3">DSM 105482</strain>
    </source>
</reference>
<protein>
    <submittedName>
        <fullName evidence="2">Uncharacterized protein</fullName>
    </submittedName>
</protein>
<dbReference type="RefSeq" id="WP_204545761.1">
    <property type="nucleotide sequence ID" value="NZ_JAFBFI010000018.1"/>
</dbReference>
<evidence type="ECO:0000256" key="1">
    <source>
        <dbReference type="SAM" id="Phobius"/>
    </source>
</evidence>
<evidence type="ECO:0000313" key="2">
    <source>
        <dbReference type="EMBL" id="MBM7694106.1"/>
    </source>
</evidence>
<sequence length="60" mass="6761">MERRVPIIVLLAIGIIQAIYAFTVYPFKAAAVMTVFSAALLLFVFFLIIKGQKDRNSENQ</sequence>
<keyword evidence="1" id="KW-0812">Transmembrane</keyword>
<accession>A0ABS2QPB8</accession>
<keyword evidence="1" id="KW-1133">Transmembrane helix</keyword>
<keyword evidence="3" id="KW-1185">Reference proteome</keyword>
<gene>
    <name evidence="2" type="ORF">JOC77_003550</name>
</gene>
<feature type="transmembrane region" description="Helical" evidence="1">
    <location>
        <begin position="7"/>
        <end position="25"/>
    </location>
</feature>
<dbReference type="Proteomes" id="UP000823486">
    <property type="component" value="Unassembled WGS sequence"/>
</dbReference>